<name>A0A2P2Q580_RHIMU</name>
<accession>A0A2P2Q580</accession>
<sequence length="50" mass="5383">MIRTLLRLISSQPLSSAALLPPVMCSFLFADTLFPLASLQSSWDSISGSI</sequence>
<evidence type="ECO:0000313" key="1">
    <source>
        <dbReference type="EMBL" id="MBX62126.1"/>
    </source>
</evidence>
<protein>
    <submittedName>
        <fullName evidence="1">Uncharacterized protein</fullName>
    </submittedName>
</protein>
<dbReference type="AlphaFoldDB" id="A0A2P2Q580"/>
<organism evidence="1">
    <name type="scientific">Rhizophora mucronata</name>
    <name type="common">Asiatic mangrove</name>
    <dbReference type="NCBI Taxonomy" id="61149"/>
    <lineage>
        <taxon>Eukaryota</taxon>
        <taxon>Viridiplantae</taxon>
        <taxon>Streptophyta</taxon>
        <taxon>Embryophyta</taxon>
        <taxon>Tracheophyta</taxon>
        <taxon>Spermatophyta</taxon>
        <taxon>Magnoliopsida</taxon>
        <taxon>eudicotyledons</taxon>
        <taxon>Gunneridae</taxon>
        <taxon>Pentapetalae</taxon>
        <taxon>rosids</taxon>
        <taxon>fabids</taxon>
        <taxon>Malpighiales</taxon>
        <taxon>Rhizophoraceae</taxon>
        <taxon>Rhizophora</taxon>
    </lineage>
</organism>
<reference evidence="1" key="1">
    <citation type="submission" date="2018-02" db="EMBL/GenBank/DDBJ databases">
        <title>Rhizophora mucronata_Transcriptome.</title>
        <authorList>
            <person name="Meera S.P."/>
            <person name="Sreeshan A."/>
            <person name="Augustine A."/>
        </authorList>
    </citation>
    <scope>NUCLEOTIDE SEQUENCE</scope>
    <source>
        <tissue evidence="1">Leaf</tissue>
    </source>
</reference>
<proteinExistence type="predicted"/>
<dbReference type="EMBL" id="GGEC01081642">
    <property type="protein sequence ID" value="MBX62126.1"/>
    <property type="molecule type" value="Transcribed_RNA"/>
</dbReference>